<reference evidence="1" key="3">
    <citation type="submission" date="2015-02" db="UniProtKB">
        <authorList>
            <consortium name="EnsemblProtists"/>
        </authorList>
    </citation>
    <scope>IDENTIFICATION</scope>
    <source>
        <strain evidence="1">DAOM BR144</strain>
    </source>
</reference>
<protein>
    <submittedName>
        <fullName evidence="1">Uncharacterized protein</fullName>
    </submittedName>
</protein>
<dbReference type="eggNOG" id="ENOG502RY3E">
    <property type="taxonomic scope" value="Eukaryota"/>
</dbReference>
<reference evidence="2" key="1">
    <citation type="journal article" date="2010" name="Genome Biol.">
        <title>Genome sequence of the necrotrophic plant pathogen Pythium ultimum reveals original pathogenicity mechanisms and effector repertoire.</title>
        <authorList>
            <person name="Levesque C.A."/>
            <person name="Brouwer H."/>
            <person name="Cano L."/>
            <person name="Hamilton J.P."/>
            <person name="Holt C."/>
            <person name="Huitema E."/>
            <person name="Raffaele S."/>
            <person name="Robideau G.P."/>
            <person name="Thines M."/>
            <person name="Win J."/>
            <person name="Zerillo M.M."/>
            <person name="Beakes G.W."/>
            <person name="Boore J.L."/>
            <person name="Busam D."/>
            <person name="Dumas B."/>
            <person name="Ferriera S."/>
            <person name="Fuerstenberg S.I."/>
            <person name="Gachon C.M."/>
            <person name="Gaulin E."/>
            <person name="Govers F."/>
            <person name="Grenville-Briggs L."/>
            <person name="Horner N."/>
            <person name="Hostetler J."/>
            <person name="Jiang R.H."/>
            <person name="Johnson J."/>
            <person name="Krajaejun T."/>
            <person name="Lin H."/>
            <person name="Meijer H.J."/>
            <person name="Moore B."/>
            <person name="Morris P."/>
            <person name="Phuntmart V."/>
            <person name="Puiu D."/>
            <person name="Shetty J."/>
            <person name="Stajich J.E."/>
            <person name="Tripathy S."/>
            <person name="Wawra S."/>
            <person name="van West P."/>
            <person name="Whitty B.R."/>
            <person name="Coutinho P.M."/>
            <person name="Henrissat B."/>
            <person name="Martin F."/>
            <person name="Thomas P.D."/>
            <person name="Tyler B.M."/>
            <person name="De Vries R.P."/>
            <person name="Kamoun S."/>
            <person name="Yandell M."/>
            <person name="Tisserat N."/>
            <person name="Buell C.R."/>
        </authorList>
    </citation>
    <scope>NUCLEOTIDE SEQUENCE</scope>
    <source>
        <strain evidence="2">DAOM:BR144</strain>
    </source>
</reference>
<reference evidence="2" key="2">
    <citation type="submission" date="2010-04" db="EMBL/GenBank/DDBJ databases">
        <authorList>
            <person name="Buell R."/>
            <person name="Hamilton J."/>
            <person name="Hostetler J."/>
        </authorList>
    </citation>
    <scope>NUCLEOTIDE SEQUENCE [LARGE SCALE GENOMIC DNA]</scope>
    <source>
        <strain evidence="2">DAOM:BR144</strain>
    </source>
</reference>
<proteinExistence type="predicted"/>
<dbReference type="HOGENOM" id="CLU_1197583_0_0_1"/>
<evidence type="ECO:0000313" key="1">
    <source>
        <dbReference type="EnsemblProtists" id="PYU1_T001133"/>
    </source>
</evidence>
<accession>K3W842</accession>
<dbReference type="VEuPathDB" id="FungiDB:PYU1_G001133"/>
<organism evidence="1 2">
    <name type="scientific">Globisporangium ultimum (strain ATCC 200006 / CBS 805.95 / DAOM BR144)</name>
    <name type="common">Pythium ultimum</name>
    <dbReference type="NCBI Taxonomy" id="431595"/>
    <lineage>
        <taxon>Eukaryota</taxon>
        <taxon>Sar</taxon>
        <taxon>Stramenopiles</taxon>
        <taxon>Oomycota</taxon>
        <taxon>Peronosporomycetes</taxon>
        <taxon>Pythiales</taxon>
        <taxon>Pythiaceae</taxon>
        <taxon>Globisporangium</taxon>
    </lineage>
</organism>
<dbReference type="EMBL" id="GL376620">
    <property type="status" value="NOT_ANNOTATED_CDS"/>
    <property type="molecule type" value="Genomic_DNA"/>
</dbReference>
<dbReference type="Proteomes" id="UP000019132">
    <property type="component" value="Unassembled WGS sequence"/>
</dbReference>
<name>K3W842_GLOUD</name>
<sequence length="232" mass="26235">MRFSLFTTQLENETSGQVRMWRLPASDSQHQRCVKAATENVKPHHPLGEGTIEVLEVYKIENRALLHHFQCFTHVLPPSEVKIKGLFCSIPTESVEHVVVWGMHADEESFLTYNGTTDIQMFNRASLVKDDDAAPGTAHTFQAKRKVAQSKALQFPRRFSRYSTLEETRQIHSGTNSASLPAAEDSIWYLALCRVAMGRTVRVKKDATKCREEDLASFPADSSVNTLYFSDE</sequence>
<dbReference type="EnsemblProtists" id="PYU1_T001133">
    <property type="protein sequence ID" value="PYU1_T001133"/>
    <property type="gene ID" value="PYU1_G001133"/>
</dbReference>
<dbReference type="InParanoid" id="K3W842"/>
<keyword evidence="2" id="KW-1185">Reference proteome</keyword>
<dbReference type="AlphaFoldDB" id="K3W842"/>
<evidence type="ECO:0000313" key="2">
    <source>
        <dbReference type="Proteomes" id="UP000019132"/>
    </source>
</evidence>